<evidence type="ECO:0000313" key="2">
    <source>
        <dbReference type="EMBL" id="CAD8091190.1"/>
    </source>
</evidence>
<keyword evidence="3" id="KW-1185">Reference proteome</keyword>
<accession>A0A8S1NF15</accession>
<evidence type="ECO:0000256" key="1">
    <source>
        <dbReference type="SAM" id="Phobius"/>
    </source>
</evidence>
<protein>
    <submittedName>
        <fullName evidence="2">Uncharacterized protein</fullName>
    </submittedName>
</protein>
<keyword evidence="1" id="KW-1133">Transmembrane helix</keyword>
<keyword evidence="1" id="KW-0472">Membrane</keyword>
<keyword evidence="1" id="KW-0812">Transmembrane</keyword>
<proteinExistence type="predicted"/>
<dbReference type="Proteomes" id="UP000692954">
    <property type="component" value="Unassembled WGS sequence"/>
</dbReference>
<feature type="transmembrane region" description="Helical" evidence="1">
    <location>
        <begin position="47"/>
        <end position="65"/>
    </location>
</feature>
<gene>
    <name evidence="2" type="ORF">PSON_ATCC_30995.1.T0570127</name>
</gene>
<dbReference type="AlphaFoldDB" id="A0A8S1NF15"/>
<organism evidence="2 3">
    <name type="scientific">Paramecium sonneborni</name>
    <dbReference type="NCBI Taxonomy" id="65129"/>
    <lineage>
        <taxon>Eukaryota</taxon>
        <taxon>Sar</taxon>
        <taxon>Alveolata</taxon>
        <taxon>Ciliophora</taxon>
        <taxon>Intramacronucleata</taxon>
        <taxon>Oligohymenophorea</taxon>
        <taxon>Peniculida</taxon>
        <taxon>Parameciidae</taxon>
        <taxon>Paramecium</taxon>
    </lineage>
</organism>
<evidence type="ECO:0000313" key="3">
    <source>
        <dbReference type="Proteomes" id="UP000692954"/>
    </source>
</evidence>
<feature type="transmembrane region" description="Helical" evidence="1">
    <location>
        <begin position="15"/>
        <end position="35"/>
    </location>
</feature>
<reference evidence="2" key="1">
    <citation type="submission" date="2021-01" db="EMBL/GenBank/DDBJ databases">
        <authorList>
            <consortium name="Genoscope - CEA"/>
            <person name="William W."/>
        </authorList>
    </citation>
    <scope>NUCLEOTIDE SEQUENCE</scope>
</reference>
<dbReference type="EMBL" id="CAJJDN010000057">
    <property type="protein sequence ID" value="CAD8091190.1"/>
    <property type="molecule type" value="Genomic_DNA"/>
</dbReference>
<name>A0A8S1NF15_9CILI</name>
<sequence>MKNDICSQLLTLISIYYLFLDLNLLRLNLFIGLLIQIIEKIKTIIQYLPYFRIMILDIFCFHYHYV</sequence>
<comment type="caution">
    <text evidence="2">The sequence shown here is derived from an EMBL/GenBank/DDBJ whole genome shotgun (WGS) entry which is preliminary data.</text>
</comment>